<evidence type="ECO:0000256" key="1">
    <source>
        <dbReference type="SAM" id="MobiDB-lite"/>
    </source>
</evidence>
<organism evidence="2">
    <name type="scientific">freshwater metagenome</name>
    <dbReference type="NCBI Taxonomy" id="449393"/>
    <lineage>
        <taxon>unclassified sequences</taxon>
        <taxon>metagenomes</taxon>
        <taxon>ecological metagenomes</taxon>
    </lineage>
</organism>
<name>A0A6J6D3S6_9ZZZZ</name>
<gene>
    <name evidence="2" type="ORF">UFOPK1541_00723</name>
</gene>
<accession>A0A6J6D3S6</accession>
<proteinExistence type="predicted"/>
<feature type="region of interest" description="Disordered" evidence="1">
    <location>
        <begin position="35"/>
        <end position="57"/>
    </location>
</feature>
<feature type="region of interest" description="Disordered" evidence="1">
    <location>
        <begin position="1"/>
        <end position="23"/>
    </location>
</feature>
<reference evidence="2" key="1">
    <citation type="submission" date="2020-05" db="EMBL/GenBank/DDBJ databases">
        <authorList>
            <person name="Chiriac C."/>
            <person name="Salcher M."/>
            <person name="Ghai R."/>
            <person name="Kavagutti S V."/>
        </authorList>
    </citation>
    <scope>NUCLEOTIDE SEQUENCE</scope>
</reference>
<dbReference type="EMBL" id="CAEZTA010000104">
    <property type="protein sequence ID" value="CAB4558540.1"/>
    <property type="molecule type" value="Genomic_DNA"/>
</dbReference>
<feature type="compositionally biased region" description="Basic and acidic residues" evidence="1">
    <location>
        <begin position="47"/>
        <end position="57"/>
    </location>
</feature>
<dbReference type="AlphaFoldDB" id="A0A6J6D3S6"/>
<sequence>MLTQHEQNPALALEEHDSSGVRRPKALKNKLRARMSKAHAVAVPKATAEDLKQIEHH</sequence>
<evidence type="ECO:0000313" key="2">
    <source>
        <dbReference type="EMBL" id="CAB4558540.1"/>
    </source>
</evidence>
<protein>
    <submittedName>
        <fullName evidence="2">Unannotated protein</fullName>
    </submittedName>
</protein>